<comment type="caution">
    <text evidence="4">The sequence shown here is derived from an EMBL/GenBank/DDBJ whole genome shotgun (WGS) entry which is preliminary data.</text>
</comment>
<dbReference type="InterPro" id="IPR050109">
    <property type="entry name" value="HTH-type_TetR-like_transc_reg"/>
</dbReference>
<keyword evidence="1 2" id="KW-0238">DNA-binding</keyword>
<keyword evidence="5" id="KW-1185">Reference proteome</keyword>
<dbReference type="PANTHER" id="PTHR30055:SF226">
    <property type="entry name" value="HTH-TYPE TRANSCRIPTIONAL REGULATOR PKSA"/>
    <property type="match status" value="1"/>
</dbReference>
<accession>A0ABT6PIT0</accession>
<evidence type="ECO:0000256" key="1">
    <source>
        <dbReference type="ARBA" id="ARBA00023125"/>
    </source>
</evidence>
<dbReference type="Proteomes" id="UP001237595">
    <property type="component" value="Unassembled WGS sequence"/>
</dbReference>
<proteinExistence type="predicted"/>
<evidence type="ECO:0000259" key="3">
    <source>
        <dbReference type="PROSITE" id="PS50977"/>
    </source>
</evidence>
<gene>
    <name evidence="4" type="ORF">QFW96_04695</name>
</gene>
<name>A0ABT6PIT0_9PSEU</name>
<protein>
    <submittedName>
        <fullName evidence="4">Helix-turn-helix domain-containing protein</fullName>
    </submittedName>
</protein>
<dbReference type="Pfam" id="PF00440">
    <property type="entry name" value="TetR_N"/>
    <property type="match status" value="1"/>
</dbReference>
<dbReference type="PROSITE" id="PS50977">
    <property type="entry name" value="HTH_TETR_2"/>
    <property type="match status" value="1"/>
</dbReference>
<dbReference type="EMBL" id="JASAOF010000002">
    <property type="protein sequence ID" value="MDI2027891.1"/>
    <property type="molecule type" value="Genomic_DNA"/>
</dbReference>
<dbReference type="PANTHER" id="PTHR30055">
    <property type="entry name" value="HTH-TYPE TRANSCRIPTIONAL REGULATOR RUTR"/>
    <property type="match status" value="1"/>
</dbReference>
<dbReference type="InterPro" id="IPR001647">
    <property type="entry name" value="HTH_TetR"/>
</dbReference>
<dbReference type="InterPro" id="IPR009057">
    <property type="entry name" value="Homeodomain-like_sf"/>
</dbReference>
<dbReference type="SUPFAM" id="SSF46689">
    <property type="entry name" value="Homeodomain-like"/>
    <property type="match status" value="1"/>
</dbReference>
<reference evidence="4 5" key="1">
    <citation type="submission" date="2023-04" db="EMBL/GenBank/DDBJ databases">
        <title>Draft genome sequence of Saccharopolyspora sp. TS4A08 isolated from sweet potato rhizospheric soil.</title>
        <authorList>
            <person name="Suksaard P."/>
            <person name="Duangmal K."/>
        </authorList>
    </citation>
    <scope>NUCLEOTIDE SEQUENCE [LARGE SCALE GENOMIC DNA]</scope>
    <source>
        <strain evidence="4 5">TS4A08</strain>
    </source>
</reference>
<evidence type="ECO:0000256" key="2">
    <source>
        <dbReference type="PROSITE-ProRule" id="PRU00335"/>
    </source>
</evidence>
<evidence type="ECO:0000313" key="5">
    <source>
        <dbReference type="Proteomes" id="UP001237595"/>
    </source>
</evidence>
<sequence length="215" mass="23562">MTDEQPRRRASAMSPEQRREAIVAAVLPLVREHGAHITTKQIAQAAEIAEGTVFRAFRDKTELLQACVTAALRPDDLCSRVRAVPHDLDVAERLTRAGELFLDHFTRFGELVHTLAASGFDLRGGPDRKPAGLPEVREQFLRDLNDALGSLIEPGELRIPTDDLAHYLQSLVLGIRFTATALDTADVDHSAAIRARVDVLLHGALATTDHPGESR</sequence>
<evidence type="ECO:0000313" key="4">
    <source>
        <dbReference type="EMBL" id="MDI2027891.1"/>
    </source>
</evidence>
<dbReference type="Gene3D" id="1.10.357.10">
    <property type="entry name" value="Tetracycline Repressor, domain 2"/>
    <property type="match status" value="1"/>
</dbReference>
<dbReference type="RefSeq" id="WP_281454271.1">
    <property type="nucleotide sequence ID" value="NZ_JASAOF010000002.1"/>
</dbReference>
<feature type="DNA-binding region" description="H-T-H motif" evidence="2">
    <location>
        <begin position="38"/>
        <end position="57"/>
    </location>
</feature>
<organism evidence="4 5">
    <name type="scientific">Saccharopolyspora ipomoeae</name>
    <dbReference type="NCBI Taxonomy" id="3042027"/>
    <lineage>
        <taxon>Bacteria</taxon>
        <taxon>Bacillati</taxon>
        <taxon>Actinomycetota</taxon>
        <taxon>Actinomycetes</taxon>
        <taxon>Pseudonocardiales</taxon>
        <taxon>Pseudonocardiaceae</taxon>
        <taxon>Saccharopolyspora</taxon>
    </lineage>
</organism>
<feature type="domain" description="HTH tetR-type" evidence="3">
    <location>
        <begin position="16"/>
        <end position="75"/>
    </location>
</feature>